<name>A0A829D096_LEPIR</name>
<dbReference type="Proteomes" id="UP000012329">
    <property type="component" value="Unassembled WGS sequence"/>
</dbReference>
<evidence type="ECO:0000313" key="2">
    <source>
        <dbReference type="Proteomes" id="UP000012329"/>
    </source>
</evidence>
<accession>A0A829D096</accession>
<proteinExistence type="predicted"/>
<dbReference type="AlphaFoldDB" id="A0A829D096"/>
<dbReference type="EMBL" id="AFJL02000078">
    <property type="protein sequence ID" value="EMY05652.1"/>
    <property type="molecule type" value="Genomic_DNA"/>
</dbReference>
<sequence>MDLPDESTQPAKKVYSLGKWPLLISSFGKDAAGKVYLSDFGSGKIYRIDRSKN</sequence>
<evidence type="ECO:0000313" key="1">
    <source>
        <dbReference type="EMBL" id="EMY05652.1"/>
    </source>
</evidence>
<reference evidence="1 2" key="1">
    <citation type="submission" date="2013-02" db="EMBL/GenBank/DDBJ databases">
        <authorList>
            <person name="Harkins D.M."/>
            <person name="Durkin A.S."/>
            <person name="Brinkac L.M."/>
            <person name="Haft D.H."/>
            <person name="Selengut J.D."/>
            <person name="Sanka R."/>
            <person name="DePew J."/>
            <person name="Purushe J."/>
            <person name="Whelen A.C."/>
            <person name="Vinetz J.M."/>
            <person name="Sutton G.G."/>
            <person name="Nierman W.C."/>
            <person name="Fouts D.E."/>
        </authorList>
    </citation>
    <scope>NUCLEOTIDE SEQUENCE [LARGE SCALE GENOMIC DNA]</scope>
    <source>
        <strain evidence="1 2">2002000626</strain>
    </source>
</reference>
<gene>
    <name evidence="1" type="ORF">LEP1GSC029_4616</name>
</gene>
<protein>
    <submittedName>
        <fullName evidence="1">Uncharacterized protein</fullName>
    </submittedName>
</protein>
<comment type="caution">
    <text evidence="1">The sequence shown here is derived from an EMBL/GenBank/DDBJ whole genome shotgun (WGS) entry which is preliminary data.</text>
</comment>
<organism evidence="1 2">
    <name type="scientific">Leptospira interrogans str. 2002000626</name>
    <dbReference type="NCBI Taxonomy" id="996803"/>
    <lineage>
        <taxon>Bacteria</taxon>
        <taxon>Pseudomonadati</taxon>
        <taxon>Spirochaetota</taxon>
        <taxon>Spirochaetia</taxon>
        <taxon>Leptospirales</taxon>
        <taxon>Leptospiraceae</taxon>
        <taxon>Leptospira</taxon>
    </lineage>
</organism>